<feature type="transmembrane region" description="Helical" evidence="1">
    <location>
        <begin position="125"/>
        <end position="144"/>
    </location>
</feature>
<protein>
    <submittedName>
        <fullName evidence="2">Uncharacterized protein</fullName>
    </submittedName>
</protein>
<evidence type="ECO:0000313" key="3">
    <source>
        <dbReference type="EMBL" id="CAD9982979.1"/>
    </source>
</evidence>
<proteinExistence type="predicted"/>
<keyword evidence="1" id="KW-0472">Membrane</keyword>
<name>A0A6U3CM79_9STRA</name>
<evidence type="ECO:0000256" key="1">
    <source>
        <dbReference type="SAM" id="Phobius"/>
    </source>
</evidence>
<reference evidence="2" key="1">
    <citation type="submission" date="2021-01" db="EMBL/GenBank/DDBJ databases">
        <authorList>
            <person name="Corre E."/>
            <person name="Pelletier E."/>
            <person name="Niang G."/>
            <person name="Scheremetjew M."/>
            <person name="Finn R."/>
            <person name="Kale V."/>
            <person name="Holt S."/>
            <person name="Cochrane G."/>
            <person name="Meng A."/>
            <person name="Brown T."/>
            <person name="Cohen L."/>
        </authorList>
    </citation>
    <scope>NUCLEOTIDE SEQUENCE</scope>
    <source>
        <strain evidence="2">CCMP125</strain>
    </source>
</reference>
<keyword evidence="1" id="KW-0812">Transmembrane</keyword>
<dbReference type="AlphaFoldDB" id="A0A6U3CM79"/>
<dbReference type="EMBL" id="HBHT01031042">
    <property type="protein sequence ID" value="CAD9982977.1"/>
    <property type="molecule type" value="Transcribed_RNA"/>
</dbReference>
<evidence type="ECO:0000313" key="2">
    <source>
        <dbReference type="EMBL" id="CAD9982977.1"/>
    </source>
</evidence>
<gene>
    <name evidence="2" type="ORF">APAL1065_LOCUS20853</name>
    <name evidence="3" type="ORF">APAL1065_LOCUS20855</name>
</gene>
<organism evidence="2">
    <name type="scientific">Entomoneis paludosa</name>
    <dbReference type="NCBI Taxonomy" id="265537"/>
    <lineage>
        <taxon>Eukaryota</taxon>
        <taxon>Sar</taxon>
        <taxon>Stramenopiles</taxon>
        <taxon>Ochrophyta</taxon>
        <taxon>Bacillariophyta</taxon>
        <taxon>Bacillariophyceae</taxon>
        <taxon>Bacillariophycidae</taxon>
        <taxon>Entomoneidaceae</taxon>
        <taxon>Entomoneis</taxon>
    </lineage>
</organism>
<sequence>MEFFLAGATRFNQSLCAWAPQLVGVPVQGMLTGTACPSPESWCQDCPMLETKEAATAGRPTTVQQSANSVESTAKSMTLAKDHDTILSHPNQPDPNNNDEDEEDAFLAAYAAVHTHESTAKGAQLVLVLLLVIFSVQGLLLTLVRQRRRHLETTMYAQLSTTPAQALEENSPPFSDNVELAEIVTGVVVGEDPGPEVA</sequence>
<keyword evidence="1" id="KW-1133">Transmembrane helix</keyword>
<dbReference type="EMBL" id="HBHT01031044">
    <property type="protein sequence ID" value="CAD9982979.1"/>
    <property type="molecule type" value="Transcribed_RNA"/>
</dbReference>
<accession>A0A6U3CM79</accession>